<feature type="compositionally biased region" description="Low complexity" evidence="1">
    <location>
        <begin position="18"/>
        <end position="38"/>
    </location>
</feature>
<gene>
    <name evidence="2" type="ORF">SAMN05216466_12244</name>
</gene>
<organism evidence="2 3">
    <name type="scientific">Paraburkholderia phenazinium</name>
    <dbReference type="NCBI Taxonomy" id="60549"/>
    <lineage>
        <taxon>Bacteria</taxon>
        <taxon>Pseudomonadati</taxon>
        <taxon>Pseudomonadota</taxon>
        <taxon>Betaproteobacteria</taxon>
        <taxon>Burkholderiales</taxon>
        <taxon>Burkholderiaceae</taxon>
        <taxon>Paraburkholderia</taxon>
    </lineage>
</organism>
<feature type="compositionally biased region" description="Basic and acidic residues" evidence="1">
    <location>
        <begin position="158"/>
        <end position="180"/>
    </location>
</feature>
<name>A0A1G8KA68_9BURK</name>
<reference evidence="2 3" key="1">
    <citation type="submission" date="2016-10" db="EMBL/GenBank/DDBJ databases">
        <authorList>
            <person name="de Groot N.N."/>
        </authorList>
    </citation>
    <scope>NUCLEOTIDE SEQUENCE [LARGE SCALE GENOMIC DNA]</scope>
    <source>
        <strain evidence="2 3">LMG 2247</strain>
    </source>
</reference>
<proteinExistence type="predicted"/>
<evidence type="ECO:0000313" key="2">
    <source>
        <dbReference type="EMBL" id="SDI40249.1"/>
    </source>
</evidence>
<feature type="region of interest" description="Disordered" evidence="1">
    <location>
        <begin position="356"/>
        <end position="377"/>
    </location>
</feature>
<protein>
    <submittedName>
        <fullName evidence="2">Uncharacterized protein</fullName>
    </submittedName>
</protein>
<dbReference type="Proteomes" id="UP000199706">
    <property type="component" value="Unassembled WGS sequence"/>
</dbReference>
<feature type="region of interest" description="Disordered" evidence="1">
    <location>
        <begin position="1"/>
        <end position="282"/>
    </location>
</feature>
<evidence type="ECO:0000256" key="1">
    <source>
        <dbReference type="SAM" id="MobiDB-lite"/>
    </source>
</evidence>
<accession>A0A1G8KA68</accession>
<feature type="compositionally biased region" description="Polar residues" evidence="1">
    <location>
        <begin position="1"/>
        <end position="12"/>
    </location>
</feature>
<dbReference type="EMBL" id="FNCJ01000022">
    <property type="protein sequence ID" value="SDI40249.1"/>
    <property type="molecule type" value="Genomic_DNA"/>
</dbReference>
<feature type="compositionally biased region" description="Pro residues" evidence="1">
    <location>
        <begin position="364"/>
        <end position="373"/>
    </location>
</feature>
<feature type="region of interest" description="Disordered" evidence="1">
    <location>
        <begin position="1349"/>
        <end position="1371"/>
    </location>
</feature>
<sequence>MPSSRISRSQTPAPLPFAAGASSSSSAQGSTSAGAGASRKGHKKSGVLSFLGMGRSSRRKKQTDNAEPPPPVSAAPGPRLRRVPHIDERKPGFTELGIEPTGQEGSSQPELRRASSAPQLPERRSGSLGAHIGRPEQSSNVVALPRFDSSPDQSPVHETGHVEHEIFEEPPSDSDHDTHSDTASIHSGGTPPQSESSPVRHETEPLPTSRNDPANLVRDAHEERNKNRYHANTDITYIGIRTTSRPGKPMTLRQGGPSPTPVDPATPAEPGTVQPPPSARAETGLRQGKKLKALKAFVQEFATLGLRRSKSDSPAQRQSSVETIAPTLLNEGNFNARVQSLFTSTGETADHVELAQRLRTQRPTPEPDAPPDPNRTEFSFTHPMLIAERLAQVSGGDAGRALAAFDALRQGRFLTFGTVAPADGSNPAPLESLLTLEPGRPSLATPQLDALRTAARLASSPAGFEALLRTLQPGLPENRQAHLKRFLEAAAKVEAERGAPADIAVHASAARGARDTNQTTLAQDVLLIESRALEHVGDDPHASLDASEKAAIFSWNNGFRDRGPGTELAKVQGRLAKMNKYIQRANHLQDLRNVRFDRSNMVRSTAKVIDAKARIVAMRAQQTIGRKKTPLTGLRKFGANNNLLKHPDEDVQALDDNAKAVVKALRAHNQQRFPDLETFARELPDPRTRKLPEPVLRDALLEHWESLFEEQQMRPLGNKLDNAALKSIAGRIATRYDVDTPQTRELIEGHLQRWAGSTLKRKGWGFERTVSRELTLADLQKWARDTHMPMTERTALGREIARGSPPQEARERVADGAAPASPVHHEETEFAAALRKALTVVDSAAVRPDDLTPDGLHRFTRTYLLDHSWGNPLTASNGGTVGINTASISESIRYVTEKFAPVSVVPILDLKISRSANAVMSIGSTTHGGEIFIGTQRQKAGSMGVGLTASGGPGVLAKVLGQGTASAEITPLAIESVKTRGVMVRALRRPKSDGSGFDTDSARTELVAFNDLVWSVAKGEHGALSPDKTWELIANRFFESQTLSIGWQDQDAQTVHHPVSASAGVRVGHLLGKIAGAFSKSEAERAALSVGYANDLTTHGSNRRKEETGRNRMVRANYLWRFQQNMTLSATQTNPTIPLSHAAGPVTASLASGPTQGTRTFALDDRGFNATFRTIVKSGKLSEPFTLREFEERNAKDFVKFLNEPARHAQFTQVFKAANGPDNGEQAFEDFKTKVKNWAGPGQHYVTRYRIRAEDRKKLDELAAFAHAIHERDPQDPMLSRIEKDMKTLLEDEDSWIPSQTFSLEGQTARDTQGINLGVQFSAQETVASDRELSAVVVPLPIANEWTRERRDNLPNGTSIHLGSGEPTAGA</sequence>
<evidence type="ECO:0000313" key="3">
    <source>
        <dbReference type="Proteomes" id="UP000199706"/>
    </source>
</evidence>